<proteinExistence type="inferred from homology"/>
<reference evidence="10" key="1">
    <citation type="journal article" date="2014" name="Int. J. Syst. Evol. Microbiol.">
        <title>Complete genome of a new Firmicutes species belonging to the dominant human colonic microbiota ('Ruminococcus bicirculans') reveals two chromosomes and a selective capacity to utilize plant glucans.</title>
        <authorList>
            <consortium name="NISC Comparative Sequencing Program"/>
            <person name="Wegmann U."/>
            <person name="Louis P."/>
            <person name="Goesmann A."/>
            <person name="Henrissat B."/>
            <person name="Duncan S.H."/>
            <person name="Flint H.J."/>
        </authorList>
    </citation>
    <scope>NUCLEOTIDE SEQUENCE</scope>
    <source>
        <strain evidence="10">JCM 17590</strain>
    </source>
</reference>
<dbReference type="InterPro" id="IPR036259">
    <property type="entry name" value="MFS_trans_sf"/>
</dbReference>
<feature type="transmembrane region" description="Helical" evidence="8">
    <location>
        <begin position="138"/>
        <end position="162"/>
    </location>
</feature>
<dbReference type="Pfam" id="PF07690">
    <property type="entry name" value="MFS_1"/>
    <property type="match status" value="1"/>
</dbReference>
<keyword evidence="7 8" id="KW-0472">Membrane</keyword>
<evidence type="ECO:0000256" key="2">
    <source>
        <dbReference type="ARBA" id="ARBA00006236"/>
    </source>
</evidence>
<feature type="transmembrane region" description="Helical" evidence="8">
    <location>
        <begin position="308"/>
        <end position="327"/>
    </location>
</feature>
<keyword evidence="6 8" id="KW-1133">Transmembrane helix</keyword>
<dbReference type="CDD" id="cd17320">
    <property type="entry name" value="MFS_MdfA_MDR_like"/>
    <property type="match status" value="1"/>
</dbReference>
<feature type="transmembrane region" description="Helical" evidence="8">
    <location>
        <begin position="253"/>
        <end position="273"/>
    </location>
</feature>
<dbReference type="SUPFAM" id="SSF103473">
    <property type="entry name" value="MFS general substrate transporter"/>
    <property type="match status" value="1"/>
</dbReference>
<feature type="transmembrane region" description="Helical" evidence="8">
    <location>
        <begin position="339"/>
        <end position="358"/>
    </location>
</feature>
<feature type="transmembrane region" description="Helical" evidence="8">
    <location>
        <begin position="80"/>
        <end position="99"/>
    </location>
</feature>
<keyword evidence="3" id="KW-0813">Transport</keyword>
<feature type="transmembrane region" description="Helical" evidence="8">
    <location>
        <begin position="168"/>
        <end position="188"/>
    </location>
</feature>
<dbReference type="NCBIfam" id="TIGR00710">
    <property type="entry name" value="efflux_Bcr_CflA"/>
    <property type="match status" value="1"/>
</dbReference>
<evidence type="ECO:0000259" key="9">
    <source>
        <dbReference type="PROSITE" id="PS50850"/>
    </source>
</evidence>
<organism evidence="10 11">
    <name type="scientific">Gryllotalpicola daejeonensis</name>
    <dbReference type="NCBI Taxonomy" id="993087"/>
    <lineage>
        <taxon>Bacteria</taxon>
        <taxon>Bacillati</taxon>
        <taxon>Actinomycetota</taxon>
        <taxon>Actinomycetes</taxon>
        <taxon>Micrococcales</taxon>
        <taxon>Microbacteriaceae</taxon>
        <taxon>Gryllotalpicola</taxon>
    </lineage>
</organism>
<accession>A0ABP7ZJU1</accession>
<keyword evidence="4" id="KW-1003">Cell membrane</keyword>
<dbReference type="PROSITE" id="PS50850">
    <property type="entry name" value="MFS"/>
    <property type="match status" value="1"/>
</dbReference>
<evidence type="ECO:0000256" key="4">
    <source>
        <dbReference type="ARBA" id="ARBA00022475"/>
    </source>
</evidence>
<evidence type="ECO:0000256" key="5">
    <source>
        <dbReference type="ARBA" id="ARBA00022692"/>
    </source>
</evidence>
<feature type="transmembrane region" description="Helical" evidence="8">
    <location>
        <begin position="370"/>
        <end position="391"/>
    </location>
</feature>
<dbReference type="RefSeq" id="WP_344791337.1">
    <property type="nucleotide sequence ID" value="NZ_BAABBV010000001.1"/>
</dbReference>
<evidence type="ECO:0000256" key="7">
    <source>
        <dbReference type="ARBA" id="ARBA00023136"/>
    </source>
</evidence>
<evidence type="ECO:0000256" key="3">
    <source>
        <dbReference type="ARBA" id="ARBA00022448"/>
    </source>
</evidence>
<dbReference type="Gene3D" id="1.20.1720.10">
    <property type="entry name" value="Multidrug resistance protein D"/>
    <property type="match status" value="1"/>
</dbReference>
<dbReference type="PANTHER" id="PTHR23502">
    <property type="entry name" value="MAJOR FACILITATOR SUPERFAMILY"/>
    <property type="match status" value="1"/>
</dbReference>
<dbReference type="EMBL" id="BAABBV010000001">
    <property type="protein sequence ID" value="GAA4160671.1"/>
    <property type="molecule type" value="Genomic_DNA"/>
</dbReference>
<dbReference type="PANTHER" id="PTHR23502:SF132">
    <property type="entry name" value="POLYAMINE TRANSPORTER 2-RELATED"/>
    <property type="match status" value="1"/>
</dbReference>
<evidence type="ECO:0000313" key="10">
    <source>
        <dbReference type="EMBL" id="GAA4160671.1"/>
    </source>
</evidence>
<dbReference type="InterPro" id="IPR020846">
    <property type="entry name" value="MFS_dom"/>
</dbReference>
<keyword evidence="5 8" id="KW-0812">Transmembrane</keyword>
<feature type="transmembrane region" description="Helical" evidence="8">
    <location>
        <begin position="12"/>
        <end position="29"/>
    </location>
</feature>
<evidence type="ECO:0000313" key="11">
    <source>
        <dbReference type="Proteomes" id="UP001415169"/>
    </source>
</evidence>
<gene>
    <name evidence="10" type="ORF">GCM10022286_17060</name>
</gene>
<sequence length="406" mass="42155">MGDATREDGLGLRLLTALSVLAATAPLSMDFYLPSFPQVLTSLHTDATQVQLTITAFLVGLGIGQVVWGPISDRFGRRRPLIVGAVATVVFAALSALAPNIEVLIGARFLQALTGAAGIVMSRAIIADRLQGFPAARALSLMQTITAAAPIVAPVVGGLLAGRVSWRWVLGIVFAITVIQLIGLLTSIPESLPPERRAARLRFGHLGSLLARPAFLGYTATIAFTFALMMAYISTSSFVYQRVLGFAPWQYGLLFALNACGLLLGGAASARLARHRVHPVRMVRIAVPTALGCALVLLAIVLSPVPTWLIVFPLWVAMLSVGFIQGNTTALAMAHAPDAAGAGSSLIGGVMSLVGGAISPLGGLAGDDTAVPFALVMAASGVCALAAFIAARMSVRRDPRSEAAFA</sequence>
<comment type="caution">
    <text evidence="10">The sequence shown here is derived from an EMBL/GenBank/DDBJ whole genome shotgun (WGS) entry which is preliminary data.</text>
</comment>
<comment type="subcellular location">
    <subcellularLocation>
        <location evidence="1">Cell membrane</location>
        <topology evidence="1">Multi-pass membrane protein</topology>
    </subcellularLocation>
</comment>
<comment type="similarity">
    <text evidence="2">Belongs to the major facilitator superfamily. Bcr/CmlA family.</text>
</comment>
<dbReference type="InterPro" id="IPR011701">
    <property type="entry name" value="MFS"/>
</dbReference>
<name>A0ABP7ZJU1_9MICO</name>
<keyword evidence="11" id="KW-1185">Reference proteome</keyword>
<evidence type="ECO:0000256" key="8">
    <source>
        <dbReference type="SAM" id="Phobius"/>
    </source>
</evidence>
<evidence type="ECO:0000256" key="1">
    <source>
        <dbReference type="ARBA" id="ARBA00004651"/>
    </source>
</evidence>
<feature type="transmembrane region" description="Helical" evidence="8">
    <location>
        <begin position="49"/>
        <end position="68"/>
    </location>
</feature>
<dbReference type="Proteomes" id="UP001415169">
    <property type="component" value="Unassembled WGS sequence"/>
</dbReference>
<reference evidence="10" key="2">
    <citation type="submission" date="2023-12" db="EMBL/GenBank/DDBJ databases">
        <authorList>
            <person name="Sun Q."/>
            <person name="Inoue M."/>
        </authorList>
    </citation>
    <scope>NUCLEOTIDE SEQUENCE</scope>
    <source>
        <strain evidence="10">JCM 17590</strain>
    </source>
</reference>
<feature type="transmembrane region" description="Helical" evidence="8">
    <location>
        <begin position="209"/>
        <end position="233"/>
    </location>
</feature>
<dbReference type="InterPro" id="IPR004812">
    <property type="entry name" value="Efflux_drug-R_Bcr/CmlA"/>
</dbReference>
<feature type="domain" description="Major facilitator superfamily (MFS) profile" evidence="9">
    <location>
        <begin position="14"/>
        <end position="398"/>
    </location>
</feature>
<feature type="transmembrane region" description="Helical" evidence="8">
    <location>
        <begin position="285"/>
        <end position="302"/>
    </location>
</feature>
<evidence type="ECO:0000256" key="6">
    <source>
        <dbReference type="ARBA" id="ARBA00022989"/>
    </source>
</evidence>
<protein>
    <submittedName>
        <fullName evidence="10">Multidrug effflux MFS transporter</fullName>
    </submittedName>
</protein>
<feature type="transmembrane region" description="Helical" evidence="8">
    <location>
        <begin position="105"/>
        <end position="126"/>
    </location>
</feature>